<evidence type="ECO:0000256" key="1">
    <source>
        <dbReference type="SAM" id="SignalP"/>
    </source>
</evidence>
<organism evidence="2 3">
    <name type="scientific">Amphimedon queenslandica</name>
    <name type="common">Sponge</name>
    <dbReference type="NCBI Taxonomy" id="400682"/>
    <lineage>
        <taxon>Eukaryota</taxon>
        <taxon>Metazoa</taxon>
        <taxon>Porifera</taxon>
        <taxon>Demospongiae</taxon>
        <taxon>Heteroscleromorpha</taxon>
        <taxon>Haplosclerida</taxon>
        <taxon>Niphatidae</taxon>
        <taxon>Amphimedon</taxon>
    </lineage>
</organism>
<reference evidence="3" key="1">
    <citation type="journal article" date="2010" name="Nature">
        <title>The Amphimedon queenslandica genome and the evolution of animal complexity.</title>
        <authorList>
            <person name="Srivastava M."/>
            <person name="Simakov O."/>
            <person name="Chapman J."/>
            <person name="Fahey B."/>
            <person name="Gauthier M.E."/>
            <person name="Mitros T."/>
            <person name="Richards G.S."/>
            <person name="Conaco C."/>
            <person name="Dacre M."/>
            <person name="Hellsten U."/>
            <person name="Larroux C."/>
            <person name="Putnam N.H."/>
            <person name="Stanke M."/>
            <person name="Adamska M."/>
            <person name="Darling A."/>
            <person name="Degnan S.M."/>
            <person name="Oakley T.H."/>
            <person name="Plachetzki D.C."/>
            <person name="Zhai Y."/>
            <person name="Adamski M."/>
            <person name="Calcino A."/>
            <person name="Cummins S.F."/>
            <person name="Goodstein D.M."/>
            <person name="Harris C."/>
            <person name="Jackson D.J."/>
            <person name="Leys S.P."/>
            <person name="Shu S."/>
            <person name="Woodcroft B.J."/>
            <person name="Vervoort M."/>
            <person name="Kosik K.S."/>
            <person name="Manning G."/>
            <person name="Degnan B.M."/>
            <person name="Rokhsar D.S."/>
        </authorList>
    </citation>
    <scope>NUCLEOTIDE SEQUENCE [LARGE SCALE GENOMIC DNA]</scope>
</reference>
<evidence type="ECO:0008006" key="4">
    <source>
        <dbReference type="Google" id="ProtNLM"/>
    </source>
</evidence>
<dbReference type="Proteomes" id="UP000007879">
    <property type="component" value="Unassembled WGS sequence"/>
</dbReference>
<dbReference type="EnsemblMetazoa" id="XM_003389642.2">
    <property type="protein sequence ID" value="XP_003389690.1"/>
    <property type="gene ID" value="LOC100636171"/>
</dbReference>
<dbReference type="AlphaFoldDB" id="A0AAN0IHP2"/>
<proteinExistence type="predicted"/>
<feature type="chain" id="PRO_5042949491" description="Chitin-binding type-4 domain-containing protein" evidence="1">
    <location>
        <begin position="23"/>
        <end position="243"/>
    </location>
</feature>
<sequence length="243" mass="26497">MNLLESLFILTILSIFVLSTTSKDENTFKGLIGDQGEKWYKGDKGDKCDIGPVGPAGPKSGGAVYTRWGRKSCPAGAELVYEGLAAGGHYTHMGGGADHVCLPAKEPQNMKKPVPPRYSLIYGTEYENVNDIFPGKNNHNVPCAVCYAPNRSTKLMIPSRTSCPSLWTMEYKGYLMTSLSSHDNHNKNSLHECVDDNPESIDGSDANTDGALFYFILLRCIGTGIPCPPYAENEFVTCVVCTR</sequence>
<dbReference type="RefSeq" id="XP_003389690.1">
    <property type="nucleotide sequence ID" value="XM_003389642.2"/>
</dbReference>
<dbReference type="InterPro" id="IPR051077">
    <property type="entry name" value="Ca-dependent_lectin"/>
</dbReference>
<accession>A0AAN0IHP2</accession>
<keyword evidence="3" id="KW-1185">Reference proteome</keyword>
<protein>
    <recommendedName>
        <fullName evidence="4">Chitin-binding type-4 domain-containing protein</fullName>
    </recommendedName>
</protein>
<evidence type="ECO:0000313" key="2">
    <source>
        <dbReference type="EnsemblMetazoa" id="XP_003389690.1"/>
    </source>
</evidence>
<feature type="signal peptide" evidence="1">
    <location>
        <begin position="1"/>
        <end position="22"/>
    </location>
</feature>
<dbReference type="GeneID" id="100636171"/>
<keyword evidence="1" id="KW-0732">Signal</keyword>
<name>A0AAN0IHP2_AMPQE</name>
<dbReference type="PANTHER" id="PTHR24024:SF18">
    <property type="entry name" value="SHORT-CHAIN COLLAGEN C4-LIKE"/>
    <property type="match status" value="1"/>
</dbReference>
<dbReference type="PANTHER" id="PTHR24024">
    <property type="entry name" value="PULMONARY SURFACTANT-ASSOCIATED PROTEIN A"/>
    <property type="match status" value="1"/>
</dbReference>
<dbReference type="KEGG" id="aqu:100636171"/>
<reference evidence="2" key="2">
    <citation type="submission" date="2024-06" db="UniProtKB">
        <authorList>
            <consortium name="EnsemblMetazoa"/>
        </authorList>
    </citation>
    <scope>IDENTIFICATION</scope>
</reference>
<evidence type="ECO:0000313" key="3">
    <source>
        <dbReference type="Proteomes" id="UP000007879"/>
    </source>
</evidence>
<dbReference type="GO" id="GO:0005615">
    <property type="term" value="C:extracellular space"/>
    <property type="evidence" value="ECO:0007669"/>
    <property type="project" value="TreeGrafter"/>
</dbReference>